<evidence type="ECO:0000313" key="2">
    <source>
        <dbReference type="EMBL" id="JAP81200.1"/>
    </source>
</evidence>
<reference evidence="2" key="1">
    <citation type="journal article" date="2016" name="Ticks Tick Borne Dis.">
        <title>De novo assembly and annotation of the salivary gland transcriptome of Rhipicephalus appendiculatus male and female ticks during blood feeding.</title>
        <authorList>
            <person name="de Castro M.H."/>
            <person name="de Klerk D."/>
            <person name="Pienaar R."/>
            <person name="Latif A.A."/>
            <person name="Rees D.J."/>
            <person name="Mans B.J."/>
        </authorList>
    </citation>
    <scope>NUCLEOTIDE SEQUENCE</scope>
    <source>
        <tissue evidence="2">Salivary glands</tissue>
    </source>
</reference>
<keyword evidence="1" id="KW-0732">Signal</keyword>
<sequence length="120" mass="13394">MERETKCTVKIFLLFLAALVRPCDSTGDAQTCRFNVMVESSKCVVSSTLTLNNGDRHFDGTLCMQVTCFASMKKIEVMYCNPPFESPGNNCRVTFPHLQSGQKPSRIYQCCPGYTCTVQS</sequence>
<organism evidence="2">
    <name type="scientific">Rhipicephalus appendiculatus</name>
    <name type="common">Brown ear tick</name>
    <dbReference type="NCBI Taxonomy" id="34631"/>
    <lineage>
        <taxon>Eukaryota</taxon>
        <taxon>Metazoa</taxon>
        <taxon>Ecdysozoa</taxon>
        <taxon>Arthropoda</taxon>
        <taxon>Chelicerata</taxon>
        <taxon>Arachnida</taxon>
        <taxon>Acari</taxon>
        <taxon>Parasitiformes</taxon>
        <taxon>Ixodida</taxon>
        <taxon>Ixodoidea</taxon>
        <taxon>Ixodidae</taxon>
        <taxon>Rhipicephalinae</taxon>
        <taxon>Rhipicephalus</taxon>
        <taxon>Rhipicephalus</taxon>
    </lineage>
</organism>
<proteinExistence type="predicted"/>
<feature type="signal peptide" evidence="1">
    <location>
        <begin position="1"/>
        <end position="25"/>
    </location>
</feature>
<accession>A0A131YRV5</accession>
<protein>
    <submittedName>
        <fullName evidence="2">8.9 kDa family member</fullName>
    </submittedName>
</protein>
<dbReference type="AlphaFoldDB" id="A0A131YRV5"/>
<evidence type="ECO:0000256" key="1">
    <source>
        <dbReference type="SAM" id="SignalP"/>
    </source>
</evidence>
<name>A0A131YRV5_RHIAP</name>
<feature type="chain" id="PRO_5007285924" evidence="1">
    <location>
        <begin position="26"/>
        <end position="120"/>
    </location>
</feature>
<dbReference type="EMBL" id="GEDV01007357">
    <property type="protein sequence ID" value="JAP81200.1"/>
    <property type="molecule type" value="Transcribed_RNA"/>
</dbReference>